<dbReference type="Proteomes" id="UP000177693">
    <property type="component" value="Unassembled WGS sequence"/>
</dbReference>
<sequence length="278" mass="31721">MASNRIHLCIIWEKRTGCKLNVWYDTLAGNLFGEAIRYLYLLPDLIYYIAHMGKHRKRVIWSILIGLAVLVVINGKYYSYSESAIACAIGLINPSDNFIDLSSETGLTTLIDETNYEIRGQTESEVFYQLSSCAPFKNEKESSFGTAVTNSNINWKYDFTYTKGQVCEIKNIAVGLHINIVMPKWKNQPATNSALTHKWNTFISNLRTHEDSHIEFAKKSANEIFYYLNNLSSTRACAPSKQYIEKRLRSINAELDETNIDYDAKTRHGKTQGAVFNI</sequence>
<protein>
    <recommendedName>
        <fullName evidence="4">DUF922 domain-containing protein</fullName>
    </recommendedName>
</protein>
<dbReference type="InterPro" id="IPR010321">
    <property type="entry name" value="DUF922"/>
</dbReference>
<evidence type="ECO:0000313" key="3">
    <source>
        <dbReference type="Proteomes" id="UP000177693"/>
    </source>
</evidence>
<name>A0A1F6Y671_9BACT</name>
<evidence type="ECO:0000256" key="1">
    <source>
        <dbReference type="SAM" id="Phobius"/>
    </source>
</evidence>
<keyword evidence="1" id="KW-1133">Transmembrane helix</keyword>
<accession>A0A1F6Y671</accession>
<keyword evidence="1" id="KW-0472">Membrane</keyword>
<evidence type="ECO:0000313" key="2">
    <source>
        <dbReference type="EMBL" id="OGJ01858.1"/>
    </source>
</evidence>
<keyword evidence="1" id="KW-0812">Transmembrane</keyword>
<dbReference type="Pfam" id="PF06037">
    <property type="entry name" value="DUF922"/>
    <property type="match status" value="1"/>
</dbReference>
<organism evidence="2 3">
    <name type="scientific">Candidatus Nomurabacteria bacterium RIFCSPLOWO2_02_FULL_40_67</name>
    <dbReference type="NCBI Taxonomy" id="1801787"/>
    <lineage>
        <taxon>Bacteria</taxon>
        <taxon>Candidatus Nomuraibacteriota</taxon>
    </lineage>
</organism>
<proteinExistence type="predicted"/>
<dbReference type="EMBL" id="MFVL01000009">
    <property type="protein sequence ID" value="OGJ01858.1"/>
    <property type="molecule type" value="Genomic_DNA"/>
</dbReference>
<dbReference type="AlphaFoldDB" id="A0A1F6Y671"/>
<evidence type="ECO:0008006" key="4">
    <source>
        <dbReference type="Google" id="ProtNLM"/>
    </source>
</evidence>
<gene>
    <name evidence="2" type="ORF">A3I23_00685</name>
</gene>
<reference evidence="2 3" key="1">
    <citation type="journal article" date="2016" name="Nat. Commun.">
        <title>Thousands of microbial genomes shed light on interconnected biogeochemical processes in an aquifer system.</title>
        <authorList>
            <person name="Anantharaman K."/>
            <person name="Brown C.T."/>
            <person name="Hug L.A."/>
            <person name="Sharon I."/>
            <person name="Castelle C.J."/>
            <person name="Probst A.J."/>
            <person name="Thomas B.C."/>
            <person name="Singh A."/>
            <person name="Wilkins M.J."/>
            <person name="Karaoz U."/>
            <person name="Brodie E.L."/>
            <person name="Williams K.H."/>
            <person name="Hubbard S.S."/>
            <person name="Banfield J.F."/>
        </authorList>
    </citation>
    <scope>NUCLEOTIDE SEQUENCE [LARGE SCALE GENOMIC DNA]</scope>
</reference>
<feature type="transmembrane region" description="Helical" evidence="1">
    <location>
        <begin position="59"/>
        <end position="78"/>
    </location>
</feature>
<comment type="caution">
    <text evidence="2">The sequence shown here is derived from an EMBL/GenBank/DDBJ whole genome shotgun (WGS) entry which is preliminary data.</text>
</comment>